<accession>A0A803V5I5</accession>
<dbReference type="PANTHER" id="PTHR21462">
    <property type="entry name" value="CELL SURFACE GLYCOPROTEIN OX2 RECEPTOR PRECURSOR"/>
    <property type="match status" value="1"/>
</dbReference>
<evidence type="ECO:0000256" key="1">
    <source>
        <dbReference type="ARBA" id="ARBA00004167"/>
    </source>
</evidence>
<dbReference type="Proteomes" id="UP000016665">
    <property type="component" value="Chromosome 1"/>
</dbReference>
<dbReference type="Ensembl" id="ENSFALT00000035311.1">
    <property type="protein sequence ID" value="ENSFALP00000017991.1"/>
    <property type="gene ID" value="ENSFALG00000024428.1"/>
</dbReference>
<reference evidence="9 10" key="1">
    <citation type="journal article" date="2012" name="Nature">
        <title>The genomic landscape of species divergence in Ficedula flycatchers.</title>
        <authorList>
            <person name="Ellegren H."/>
            <person name="Smeds L."/>
            <person name="Burri R."/>
            <person name="Olason P.I."/>
            <person name="Backstrom N."/>
            <person name="Kawakami T."/>
            <person name="Kunstner A."/>
            <person name="Makinen H."/>
            <person name="Nadachowska-Brzyska K."/>
            <person name="Qvarnstrom A."/>
            <person name="Uebbing S."/>
            <person name="Wolf J.B."/>
        </authorList>
    </citation>
    <scope>NUCLEOTIDE SEQUENCE [LARGE SCALE GENOMIC DNA]</scope>
</reference>
<evidence type="ECO:0000256" key="7">
    <source>
        <dbReference type="ARBA" id="ARBA00023180"/>
    </source>
</evidence>
<sequence length="329" mass="35458">MLGASQQDGGCKKSFSPMKARATLKVVRMSICTVVLLIIAAVKGATGTSDVMIVGDSSVLTCLIKGQVSMLTWAITPKVGDPCTLVWIDRNMTHRANCSDNINLAFRSGLAPALEIQQVEIAQEGIYLCDVASTDGNFRRMYNLTVLAPPRLSLYCDEQGSPVCEAAVGKPPAQLSWGPESSSTAEEEHHDNRTVTVLSKFTACSTNVSNVTTCMVFHPAGNWSQSIACCPSGELPFVCLVFRALFSPLLMHQANMSGAGRIAAKCCQNCKALCEIVGKEMNAVDLPPTSRAEWKGEINSKGHDTQSCQWYDHPVVPLHVANCLVPHEL</sequence>
<keyword evidence="7" id="KW-0325">Glycoprotein</keyword>
<keyword evidence="6" id="KW-1015">Disulfide bond</keyword>
<dbReference type="SUPFAM" id="SSF48726">
    <property type="entry name" value="Immunoglobulin"/>
    <property type="match status" value="1"/>
</dbReference>
<dbReference type="PANTHER" id="PTHR21462:SF2">
    <property type="entry name" value="CELL SURFACE GLYCOPROTEIN CD200 RECEPTOR 2"/>
    <property type="match status" value="1"/>
</dbReference>
<evidence type="ECO:0000256" key="5">
    <source>
        <dbReference type="ARBA" id="ARBA00023136"/>
    </source>
</evidence>
<keyword evidence="10" id="KW-1185">Reference proteome</keyword>
<reference evidence="9" key="2">
    <citation type="submission" date="2025-08" db="UniProtKB">
        <authorList>
            <consortium name="Ensembl"/>
        </authorList>
    </citation>
    <scope>IDENTIFICATION</scope>
</reference>
<comment type="similarity">
    <text evidence="2">Belongs to the CD200R family.</text>
</comment>
<keyword evidence="4" id="KW-1133">Transmembrane helix</keyword>
<dbReference type="InterPro" id="IPR013783">
    <property type="entry name" value="Ig-like_fold"/>
</dbReference>
<keyword evidence="3" id="KW-0812">Transmembrane</keyword>
<name>A0A803V5I5_FICAL</name>
<dbReference type="Gene3D" id="2.60.40.10">
    <property type="entry name" value="Immunoglobulins"/>
    <property type="match status" value="2"/>
</dbReference>
<feature type="domain" description="Ig-like" evidence="8">
    <location>
        <begin position="55"/>
        <end position="145"/>
    </location>
</feature>
<dbReference type="GeneTree" id="ENSGT00390000014496"/>
<organism evidence="9 10">
    <name type="scientific">Ficedula albicollis</name>
    <name type="common">Collared flycatcher</name>
    <name type="synonym">Muscicapa albicollis</name>
    <dbReference type="NCBI Taxonomy" id="59894"/>
    <lineage>
        <taxon>Eukaryota</taxon>
        <taxon>Metazoa</taxon>
        <taxon>Chordata</taxon>
        <taxon>Craniata</taxon>
        <taxon>Vertebrata</taxon>
        <taxon>Euteleostomi</taxon>
        <taxon>Archelosauria</taxon>
        <taxon>Archosauria</taxon>
        <taxon>Dinosauria</taxon>
        <taxon>Saurischia</taxon>
        <taxon>Theropoda</taxon>
        <taxon>Coelurosauria</taxon>
        <taxon>Aves</taxon>
        <taxon>Neognathae</taxon>
        <taxon>Neoaves</taxon>
        <taxon>Telluraves</taxon>
        <taxon>Australaves</taxon>
        <taxon>Passeriformes</taxon>
        <taxon>Muscicapidae</taxon>
        <taxon>Ficedula</taxon>
    </lineage>
</organism>
<dbReference type="GO" id="GO:0150077">
    <property type="term" value="P:regulation of neuroinflammatory response"/>
    <property type="evidence" value="ECO:0007669"/>
    <property type="project" value="InterPro"/>
</dbReference>
<dbReference type="InterPro" id="IPR040012">
    <property type="entry name" value="CD200R"/>
</dbReference>
<evidence type="ECO:0000313" key="9">
    <source>
        <dbReference type="Ensembl" id="ENSFALP00000017991.1"/>
    </source>
</evidence>
<dbReference type="GO" id="GO:0009897">
    <property type="term" value="C:external side of plasma membrane"/>
    <property type="evidence" value="ECO:0007669"/>
    <property type="project" value="TreeGrafter"/>
</dbReference>
<reference evidence="9" key="3">
    <citation type="submission" date="2025-09" db="UniProtKB">
        <authorList>
            <consortium name="Ensembl"/>
        </authorList>
    </citation>
    <scope>IDENTIFICATION</scope>
</reference>
<dbReference type="GO" id="GO:0038023">
    <property type="term" value="F:signaling receptor activity"/>
    <property type="evidence" value="ECO:0007669"/>
    <property type="project" value="InterPro"/>
</dbReference>
<comment type="subcellular location">
    <subcellularLocation>
        <location evidence="1">Membrane</location>
        <topology evidence="1">Single-pass membrane protein</topology>
    </subcellularLocation>
</comment>
<dbReference type="AlphaFoldDB" id="A0A803V5I5"/>
<evidence type="ECO:0000256" key="2">
    <source>
        <dbReference type="ARBA" id="ARBA00008215"/>
    </source>
</evidence>
<keyword evidence="5" id="KW-0472">Membrane</keyword>
<dbReference type="InterPro" id="IPR036179">
    <property type="entry name" value="Ig-like_dom_sf"/>
</dbReference>
<evidence type="ECO:0000256" key="6">
    <source>
        <dbReference type="ARBA" id="ARBA00023157"/>
    </source>
</evidence>
<evidence type="ECO:0000256" key="4">
    <source>
        <dbReference type="ARBA" id="ARBA00022989"/>
    </source>
</evidence>
<protein>
    <recommendedName>
        <fullName evidence="8">Ig-like domain-containing protein</fullName>
    </recommendedName>
</protein>
<evidence type="ECO:0000256" key="3">
    <source>
        <dbReference type="ARBA" id="ARBA00022692"/>
    </source>
</evidence>
<dbReference type="PROSITE" id="PS50835">
    <property type="entry name" value="IG_LIKE"/>
    <property type="match status" value="1"/>
</dbReference>
<dbReference type="InterPro" id="IPR007110">
    <property type="entry name" value="Ig-like_dom"/>
</dbReference>
<evidence type="ECO:0000259" key="8">
    <source>
        <dbReference type="PROSITE" id="PS50835"/>
    </source>
</evidence>
<proteinExistence type="inferred from homology"/>
<evidence type="ECO:0000313" key="10">
    <source>
        <dbReference type="Proteomes" id="UP000016665"/>
    </source>
</evidence>